<dbReference type="InterPro" id="IPR036834">
    <property type="entry name" value="Bcl-2-like_sf"/>
</dbReference>
<evidence type="ECO:0000256" key="3">
    <source>
        <dbReference type="ARBA" id="ARBA00022692"/>
    </source>
</evidence>
<keyword evidence="4" id="KW-0053">Apoptosis</keyword>
<keyword evidence="5 7" id="KW-1133">Transmembrane helix</keyword>
<dbReference type="InterPro" id="IPR026298">
    <property type="entry name" value="Bcl-2_fam"/>
</dbReference>
<comment type="similarity">
    <text evidence="2">Belongs to the Bcl-2 family.</text>
</comment>
<dbReference type="GO" id="GO:0042981">
    <property type="term" value="P:regulation of apoptotic process"/>
    <property type="evidence" value="ECO:0007669"/>
    <property type="project" value="InterPro"/>
</dbReference>
<dbReference type="PANTHER" id="PTHR11256:SF48">
    <property type="entry name" value="BCL-2-RELATED OVARIAN KILLER PROTEIN"/>
    <property type="match status" value="1"/>
</dbReference>
<name>A0A6F9D7I9_9ASCI</name>
<comment type="subcellular location">
    <subcellularLocation>
        <location evidence="1">Membrane</location>
        <topology evidence="1">Single-pass membrane protein</topology>
    </subcellularLocation>
</comment>
<dbReference type="GO" id="GO:0005741">
    <property type="term" value="C:mitochondrial outer membrane"/>
    <property type="evidence" value="ECO:0007669"/>
    <property type="project" value="TreeGrafter"/>
</dbReference>
<keyword evidence="6 7" id="KW-0472">Membrane</keyword>
<dbReference type="InterPro" id="IPR002475">
    <property type="entry name" value="Bcl2-like"/>
</dbReference>
<dbReference type="GO" id="GO:0051400">
    <property type="term" value="F:BH domain binding"/>
    <property type="evidence" value="ECO:0007669"/>
    <property type="project" value="TreeGrafter"/>
</dbReference>
<evidence type="ECO:0000256" key="7">
    <source>
        <dbReference type="SAM" id="Phobius"/>
    </source>
</evidence>
<sequence>MSQTHFCTCIVGYRGSKTSKTKDEELAGELSPSVMQSGDDSVFVPAVYDEACVLAAGLCRDYVCYRLKRSGYEQQVHVTQIEPASDQALSNRILNLGCDLEKHYPVVYTSVFTHIVKRRFSEASLQRLYFRLGTHILGGHPQSFTWGRLLSLFCVAGELAVDCVAQGNSELVECVIRTASDYMKHTVIEWVVANGGWEMLAEHFTPAQTHRTKICYNFTFVPSKYIVSILSTTALMIIGFIFLRDFNNFFF</sequence>
<dbReference type="SMART" id="SM00337">
    <property type="entry name" value="BCL"/>
    <property type="match status" value="1"/>
</dbReference>
<dbReference type="GO" id="GO:0001836">
    <property type="term" value="P:release of cytochrome c from mitochondria"/>
    <property type="evidence" value="ECO:0007669"/>
    <property type="project" value="TreeGrafter"/>
</dbReference>
<feature type="transmembrane region" description="Helical" evidence="7">
    <location>
        <begin position="225"/>
        <end position="243"/>
    </location>
</feature>
<dbReference type="AlphaFoldDB" id="A0A6F9D7I9"/>
<dbReference type="InterPro" id="IPR046371">
    <property type="entry name" value="Bcl-2_BH1-3"/>
</dbReference>
<accession>A0A6F9D7I9</accession>
<keyword evidence="3 7" id="KW-0812">Transmembrane</keyword>
<evidence type="ECO:0000256" key="6">
    <source>
        <dbReference type="ARBA" id="ARBA00023136"/>
    </source>
</evidence>
<evidence type="ECO:0000256" key="5">
    <source>
        <dbReference type="ARBA" id="ARBA00022989"/>
    </source>
</evidence>
<dbReference type="GO" id="GO:0008630">
    <property type="term" value="P:intrinsic apoptotic signaling pathway in response to DNA damage"/>
    <property type="evidence" value="ECO:0007669"/>
    <property type="project" value="TreeGrafter"/>
</dbReference>
<gene>
    <name evidence="9" type="primary">Bok</name>
</gene>
<organism evidence="9">
    <name type="scientific">Phallusia mammillata</name>
    <dbReference type="NCBI Taxonomy" id="59560"/>
    <lineage>
        <taxon>Eukaryota</taxon>
        <taxon>Metazoa</taxon>
        <taxon>Chordata</taxon>
        <taxon>Tunicata</taxon>
        <taxon>Ascidiacea</taxon>
        <taxon>Phlebobranchia</taxon>
        <taxon>Ascidiidae</taxon>
        <taxon>Phallusia</taxon>
    </lineage>
</organism>
<evidence type="ECO:0000259" key="8">
    <source>
        <dbReference type="SMART" id="SM00337"/>
    </source>
</evidence>
<feature type="domain" description="Bcl-2 Bcl-2 homology region 1-3" evidence="8">
    <location>
        <begin position="93"/>
        <end position="197"/>
    </location>
</feature>
<evidence type="ECO:0000256" key="2">
    <source>
        <dbReference type="ARBA" id="ARBA00009458"/>
    </source>
</evidence>
<dbReference type="GO" id="GO:0097192">
    <property type="term" value="P:extrinsic apoptotic signaling pathway in absence of ligand"/>
    <property type="evidence" value="ECO:0007669"/>
    <property type="project" value="TreeGrafter"/>
</dbReference>
<dbReference type="SUPFAM" id="SSF56854">
    <property type="entry name" value="Bcl-2 inhibitors of programmed cell death"/>
    <property type="match status" value="1"/>
</dbReference>
<dbReference type="EMBL" id="LR783369">
    <property type="protein sequence ID" value="CAB3226030.1"/>
    <property type="molecule type" value="mRNA"/>
</dbReference>
<dbReference type="Gene3D" id="1.10.437.10">
    <property type="entry name" value="Blc2-like"/>
    <property type="match status" value="1"/>
</dbReference>
<evidence type="ECO:0000256" key="4">
    <source>
        <dbReference type="ARBA" id="ARBA00022703"/>
    </source>
</evidence>
<dbReference type="PROSITE" id="PS50062">
    <property type="entry name" value="BCL2_FAMILY"/>
    <property type="match status" value="1"/>
</dbReference>
<protein>
    <submittedName>
        <fullName evidence="9">Bcl-2-related ovarian killer protein homolog B</fullName>
    </submittedName>
</protein>
<evidence type="ECO:0000313" key="9">
    <source>
        <dbReference type="EMBL" id="CAB3226030.1"/>
    </source>
</evidence>
<reference evidence="9" key="1">
    <citation type="submission" date="2020-04" db="EMBL/GenBank/DDBJ databases">
        <authorList>
            <person name="Neveu A P."/>
        </authorList>
    </citation>
    <scope>NUCLEOTIDE SEQUENCE</scope>
    <source>
        <tissue evidence="9">Whole embryo</tissue>
    </source>
</reference>
<proteinExistence type="evidence at transcript level"/>
<evidence type="ECO:0000256" key="1">
    <source>
        <dbReference type="ARBA" id="ARBA00004167"/>
    </source>
</evidence>
<dbReference type="Pfam" id="PF00452">
    <property type="entry name" value="Bcl-2"/>
    <property type="match status" value="1"/>
</dbReference>
<dbReference type="PANTHER" id="PTHR11256">
    <property type="entry name" value="BCL-2 RELATED"/>
    <property type="match status" value="1"/>
</dbReference>
<dbReference type="CDD" id="cd06845">
    <property type="entry name" value="Bcl-2_like"/>
    <property type="match status" value="1"/>
</dbReference>